<sequence>MDARNEEYRPLFGGEVTDKPLFGVSNRKDKIINLFVGCVTTLIFVVTLLSAFLSHTPPRGLNIYFALCISLIGLGHLLLIYWYRQGDLHPKFRLLIYYNAFTVVLLSICALSFFFTEK</sequence>
<feature type="non-terminal residue" evidence="2">
    <location>
        <position position="118"/>
    </location>
</feature>
<dbReference type="AlphaFoldDB" id="A0A087U207"/>
<dbReference type="Proteomes" id="UP000054359">
    <property type="component" value="Unassembled WGS sequence"/>
</dbReference>
<keyword evidence="1" id="KW-0472">Membrane</keyword>
<reference evidence="2 3" key="1">
    <citation type="submission" date="2013-11" db="EMBL/GenBank/DDBJ databases">
        <title>Genome sequencing of Stegodyphus mimosarum.</title>
        <authorList>
            <person name="Bechsgaard J."/>
        </authorList>
    </citation>
    <scope>NUCLEOTIDE SEQUENCE [LARGE SCALE GENOMIC DNA]</scope>
</reference>
<proteinExistence type="predicted"/>
<keyword evidence="1 2" id="KW-0812">Transmembrane</keyword>
<organism evidence="2 3">
    <name type="scientific">Stegodyphus mimosarum</name>
    <name type="common">African social velvet spider</name>
    <dbReference type="NCBI Taxonomy" id="407821"/>
    <lineage>
        <taxon>Eukaryota</taxon>
        <taxon>Metazoa</taxon>
        <taxon>Ecdysozoa</taxon>
        <taxon>Arthropoda</taxon>
        <taxon>Chelicerata</taxon>
        <taxon>Arachnida</taxon>
        <taxon>Araneae</taxon>
        <taxon>Araneomorphae</taxon>
        <taxon>Entelegynae</taxon>
        <taxon>Eresoidea</taxon>
        <taxon>Eresidae</taxon>
        <taxon>Stegodyphus</taxon>
    </lineage>
</organism>
<evidence type="ECO:0000256" key="1">
    <source>
        <dbReference type="SAM" id="Phobius"/>
    </source>
</evidence>
<dbReference type="EMBL" id="KK117776">
    <property type="protein sequence ID" value="KFM71396.1"/>
    <property type="molecule type" value="Genomic_DNA"/>
</dbReference>
<gene>
    <name evidence="2" type="ORF">X975_10390</name>
</gene>
<feature type="transmembrane region" description="Helical" evidence="1">
    <location>
        <begin position="95"/>
        <end position="115"/>
    </location>
</feature>
<feature type="transmembrane region" description="Helical" evidence="1">
    <location>
        <begin position="63"/>
        <end position="83"/>
    </location>
</feature>
<name>A0A087U207_STEMI</name>
<evidence type="ECO:0000313" key="3">
    <source>
        <dbReference type="Proteomes" id="UP000054359"/>
    </source>
</evidence>
<feature type="transmembrane region" description="Helical" evidence="1">
    <location>
        <begin position="31"/>
        <end position="51"/>
    </location>
</feature>
<protein>
    <submittedName>
        <fullName evidence="2">Transmembrane protein</fullName>
    </submittedName>
</protein>
<accession>A0A087U207</accession>
<dbReference type="PANTHER" id="PTHR28603">
    <property type="entry name" value="TRANSMEMBRANE PROTEIN 243"/>
    <property type="match status" value="1"/>
</dbReference>
<keyword evidence="3" id="KW-1185">Reference proteome</keyword>
<keyword evidence="1" id="KW-1133">Transmembrane helix</keyword>
<dbReference type="InterPro" id="IPR022564">
    <property type="entry name" value="DUF2678"/>
</dbReference>
<dbReference type="Pfam" id="PF10856">
    <property type="entry name" value="DUF2678"/>
    <property type="match status" value="1"/>
</dbReference>
<dbReference type="PANTHER" id="PTHR28603:SF1">
    <property type="entry name" value="TRANSMEMBRANE PROTEIN 243"/>
    <property type="match status" value="1"/>
</dbReference>
<evidence type="ECO:0000313" key="2">
    <source>
        <dbReference type="EMBL" id="KFM71396.1"/>
    </source>
</evidence>
<dbReference type="OrthoDB" id="17800at2759"/>
<dbReference type="OMA" id="PSITACM"/>